<dbReference type="Proteomes" id="UP000540506">
    <property type="component" value="Unassembled WGS sequence"/>
</dbReference>
<evidence type="ECO:0000313" key="1">
    <source>
        <dbReference type="EMBL" id="MBB4923078.1"/>
    </source>
</evidence>
<keyword evidence="2" id="KW-1185">Reference proteome</keyword>
<protein>
    <submittedName>
        <fullName evidence="1">Uncharacterized protein</fullName>
    </submittedName>
</protein>
<dbReference type="RefSeq" id="WP_184935146.1">
    <property type="nucleotide sequence ID" value="NZ_JACHJV010000001.1"/>
</dbReference>
<evidence type="ECO:0000313" key="2">
    <source>
        <dbReference type="Proteomes" id="UP000540506"/>
    </source>
</evidence>
<accession>A0A7W7R0P6</accession>
<name>A0A7W7R0P6_KITKI</name>
<reference evidence="1 2" key="1">
    <citation type="submission" date="2020-08" db="EMBL/GenBank/DDBJ databases">
        <title>Sequencing the genomes of 1000 actinobacteria strains.</title>
        <authorList>
            <person name="Klenk H.-P."/>
        </authorList>
    </citation>
    <scope>NUCLEOTIDE SEQUENCE [LARGE SCALE GENOMIC DNA]</scope>
    <source>
        <strain evidence="1 2">DSM 41654</strain>
    </source>
</reference>
<dbReference type="AlphaFoldDB" id="A0A7W7R0P6"/>
<sequence length="55" mass="6547">MHDEILTRARWLLRELHLSPAEANTRLLDYFPNLEREERTRYLREAAAVPLESPS</sequence>
<gene>
    <name evidence="1" type="ORF">FHR34_002071</name>
</gene>
<comment type="caution">
    <text evidence="1">The sequence shown here is derived from an EMBL/GenBank/DDBJ whole genome shotgun (WGS) entry which is preliminary data.</text>
</comment>
<dbReference type="EMBL" id="JACHJV010000001">
    <property type="protein sequence ID" value="MBB4923078.1"/>
    <property type="molecule type" value="Genomic_DNA"/>
</dbReference>
<organism evidence="1 2">
    <name type="scientific">Kitasatospora kifunensis</name>
    <name type="common">Streptomyces kifunensis</name>
    <dbReference type="NCBI Taxonomy" id="58351"/>
    <lineage>
        <taxon>Bacteria</taxon>
        <taxon>Bacillati</taxon>
        <taxon>Actinomycetota</taxon>
        <taxon>Actinomycetes</taxon>
        <taxon>Kitasatosporales</taxon>
        <taxon>Streptomycetaceae</taxon>
        <taxon>Kitasatospora</taxon>
    </lineage>
</organism>
<proteinExistence type="predicted"/>